<sequence>MKKYLIFLVFMPLAAQSQVQLDSKGELLGVNGIRSEPKTIGMLCTGTYYPGTDKTVPIWLSEQLEVIAQEDRSTPMVQQVRPISLLWEGTQVYSRMKSSCFARATQYADMLRRAVRENRLNANARDNWRFDVDEFINYVRKYEQLP</sequence>
<dbReference type="RefSeq" id="WP_064105208.1">
    <property type="nucleotide sequence ID" value="NZ_LXSH01000010.1"/>
</dbReference>
<accession>A0A1A9RRH7</accession>
<gene>
    <name evidence="1" type="ORF">A7P89_02285</name>
</gene>
<reference evidence="2" key="1">
    <citation type="submission" date="2016-05" db="EMBL/GenBank/DDBJ databases">
        <title>Draft genome of Corynebacterium afermentans subsp. afermentans LCDC 88199T.</title>
        <authorList>
            <person name="Bernier A.-M."/>
            <person name="Bernard K."/>
        </authorList>
    </citation>
    <scope>NUCLEOTIDE SEQUENCE [LARGE SCALE GENOMIC DNA]</scope>
    <source>
        <strain evidence="2">NML120819</strain>
    </source>
</reference>
<protein>
    <submittedName>
        <fullName evidence="1">Uncharacterized protein</fullName>
    </submittedName>
</protein>
<proteinExistence type="predicted"/>
<dbReference type="Proteomes" id="UP000078103">
    <property type="component" value="Unassembled WGS sequence"/>
</dbReference>
<evidence type="ECO:0000313" key="2">
    <source>
        <dbReference type="Proteomes" id="UP000078103"/>
    </source>
</evidence>
<name>A0A1A9RRH7_EIKCO</name>
<dbReference type="EMBL" id="LXSH01000010">
    <property type="protein sequence ID" value="OAM24101.1"/>
    <property type="molecule type" value="Genomic_DNA"/>
</dbReference>
<evidence type="ECO:0000313" key="1">
    <source>
        <dbReference type="EMBL" id="OAM24101.1"/>
    </source>
</evidence>
<dbReference type="AlphaFoldDB" id="A0A1A9RRH7"/>
<organism evidence="1 2">
    <name type="scientific">Eikenella corrodens</name>
    <dbReference type="NCBI Taxonomy" id="539"/>
    <lineage>
        <taxon>Bacteria</taxon>
        <taxon>Pseudomonadati</taxon>
        <taxon>Pseudomonadota</taxon>
        <taxon>Betaproteobacteria</taxon>
        <taxon>Neisseriales</taxon>
        <taxon>Neisseriaceae</taxon>
        <taxon>Eikenella</taxon>
    </lineage>
</organism>
<comment type="caution">
    <text evidence="1">The sequence shown here is derived from an EMBL/GenBank/DDBJ whole genome shotgun (WGS) entry which is preliminary data.</text>
</comment>